<dbReference type="Gene3D" id="3.60.20.10">
    <property type="entry name" value="Glutamine Phosphoribosylpyrophosphate, subunit 1, domain 1"/>
    <property type="match status" value="1"/>
</dbReference>
<keyword evidence="9" id="KW-0028">Amino-acid biosynthesis</keyword>
<dbReference type="InterPro" id="IPR001962">
    <property type="entry name" value="Asn_synthase"/>
</dbReference>
<comment type="pathway">
    <text evidence="1">Amino-acid biosynthesis; L-asparagine biosynthesis; L-asparagine from L-aspartate (L-Gln route): step 1/1.</text>
</comment>
<evidence type="ECO:0000256" key="10">
    <source>
        <dbReference type="PIRSR" id="PIRSR001589-2"/>
    </source>
</evidence>
<dbReference type="PROSITE" id="PS51278">
    <property type="entry name" value="GATASE_TYPE_2"/>
    <property type="match status" value="1"/>
</dbReference>
<organism evidence="13 14">
    <name type="scientific">Candidatus Fimicola merdigallinarum</name>
    <dbReference type="NCBI Taxonomy" id="2840819"/>
    <lineage>
        <taxon>Bacteria</taxon>
        <taxon>Bacillati</taxon>
        <taxon>Bacillota</taxon>
        <taxon>Clostridia</taxon>
        <taxon>Lachnospirales</taxon>
        <taxon>Lachnospiraceae</taxon>
        <taxon>Lachnospiraceae incertae sedis</taxon>
        <taxon>Candidatus Fimicola</taxon>
    </lineage>
</organism>
<protein>
    <recommendedName>
        <fullName evidence="3">asparagine synthase (glutamine-hydrolyzing)</fullName>
        <ecNumber evidence="3">6.3.5.4</ecNumber>
    </recommendedName>
</protein>
<feature type="site" description="Important for beta-aspartyl-AMP intermediate formation" evidence="11">
    <location>
        <position position="355"/>
    </location>
</feature>
<dbReference type="InterPro" id="IPR006426">
    <property type="entry name" value="Asn_synth_AEB"/>
</dbReference>
<feature type="binding site" evidence="10">
    <location>
        <position position="97"/>
    </location>
    <ligand>
        <name>L-glutamine</name>
        <dbReference type="ChEBI" id="CHEBI:58359"/>
    </ligand>
</feature>
<dbReference type="NCBIfam" id="TIGR01536">
    <property type="entry name" value="asn_synth_AEB"/>
    <property type="match status" value="1"/>
</dbReference>
<evidence type="ECO:0000256" key="7">
    <source>
        <dbReference type="ARBA" id="ARBA00022962"/>
    </source>
</evidence>
<dbReference type="Gene3D" id="3.40.50.620">
    <property type="entry name" value="HUPs"/>
    <property type="match status" value="1"/>
</dbReference>
<dbReference type="GO" id="GO:0005829">
    <property type="term" value="C:cytosol"/>
    <property type="evidence" value="ECO:0007669"/>
    <property type="project" value="TreeGrafter"/>
</dbReference>
<dbReference type="EC" id="6.3.5.4" evidence="3"/>
<dbReference type="Proteomes" id="UP000823611">
    <property type="component" value="Unassembled WGS sequence"/>
</dbReference>
<dbReference type="InterPro" id="IPR017932">
    <property type="entry name" value="GATase_2_dom"/>
</dbReference>
<comment type="similarity">
    <text evidence="2">Belongs to the asparagine synthetase family.</text>
</comment>
<evidence type="ECO:0000256" key="8">
    <source>
        <dbReference type="ARBA" id="ARBA00048741"/>
    </source>
</evidence>
<keyword evidence="4 10" id="KW-0547">Nucleotide-binding</keyword>
<dbReference type="CDD" id="cd00712">
    <property type="entry name" value="AsnB"/>
    <property type="match status" value="1"/>
</dbReference>
<comment type="caution">
    <text evidence="13">The sequence shown here is derived from an EMBL/GenBank/DDBJ whole genome shotgun (WGS) entry which is preliminary data.</text>
</comment>
<accession>A0A9D9H436</accession>
<evidence type="ECO:0000259" key="12">
    <source>
        <dbReference type="PROSITE" id="PS51278"/>
    </source>
</evidence>
<keyword evidence="13" id="KW-0436">Ligase</keyword>
<keyword evidence="7 9" id="KW-0315">Glutamine amidotransferase</keyword>
<keyword evidence="5 10" id="KW-0067">ATP-binding</keyword>
<evidence type="ECO:0000256" key="2">
    <source>
        <dbReference type="ARBA" id="ARBA00005752"/>
    </source>
</evidence>
<keyword evidence="6 9" id="KW-0061">Asparagine biosynthesis</keyword>
<dbReference type="Pfam" id="PF13537">
    <property type="entry name" value="GATase_7"/>
    <property type="match status" value="1"/>
</dbReference>
<dbReference type="PIRSF" id="PIRSF001589">
    <property type="entry name" value="Asn_synthetase_glu-h"/>
    <property type="match status" value="1"/>
</dbReference>
<dbReference type="Pfam" id="PF00733">
    <property type="entry name" value="Asn_synthase"/>
    <property type="match status" value="1"/>
</dbReference>
<reference evidence="13" key="2">
    <citation type="journal article" date="2021" name="PeerJ">
        <title>Extensive microbial diversity within the chicken gut microbiome revealed by metagenomics and culture.</title>
        <authorList>
            <person name="Gilroy R."/>
            <person name="Ravi A."/>
            <person name="Getino M."/>
            <person name="Pursley I."/>
            <person name="Horton D.L."/>
            <person name="Alikhan N.F."/>
            <person name="Baker D."/>
            <person name="Gharbi K."/>
            <person name="Hall N."/>
            <person name="Watson M."/>
            <person name="Adriaenssens E.M."/>
            <person name="Foster-Nyarko E."/>
            <person name="Jarju S."/>
            <person name="Secka A."/>
            <person name="Antonio M."/>
            <person name="Oren A."/>
            <person name="Chaudhuri R.R."/>
            <person name="La Ragione R."/>
            <person name="Hildebrand F."/>
            <person name="Pallen M.J."/>
        </authorList>
    </citation>
    <scope>NUCLEOTIDE SEQUENCE</scope>
    <source>
        <strain evidence="13">F6-4510</strain>
    </source>
</reference>
<sequence>MCGFCGFTGQLVNSEEILTGMMNKIIHRGPDSDGKHIDENVALGFRRLSIIDLDHGSQPMYNENDDIVITFNGEIYNHQELREDLKAKGHIFKNNSDTEVLIHSYEEYGEKMLEKLRGMFAFVIWDSKNETLFGARDFFGIKPFYYAEIDGQLVFGSEIKSILEYPKYKKAVNTVALENYLTFQYSVLEETFFKGIYKLMPAHCFTFKNGKMDIKRYWEPVFEADENKSLDEFVEEIDNAMQNSIKKHKISDVEVGSFLSSGVDSSYVASCFKGDKTFTVGFDYDKYNEIDYAKALSKNVGIDNYSKVITTEEYWDTISKVQYFMDEPLADPSAVALYFVSQTAAKHVKVSLSGEGADEFFGGYNIYREPHSLEPIAKLPMPVRKGLGKIAKAIPFKVKGKNYLIRGSKTLQERFIGNAFMFNEEERERILKNPTGKYNHTELTKPFYDKVKDKDEVTQMQYIDIHFWLIGDILLKADKMSMAHSLEVRVPFLDKEVFNVARTIPTKYKVNKENTKYAMRMAAHRYLPDMVAEKKKLGFPVPIRIWLKEDKYYNKVKKAFMGTAGREFFDVDEIVKLLDDHKAGKVDNSRKIWTIYVFLLWHKEYFGKKSA</sequence>
<dbReference type="SUPFAM" id="SSF52402">
    <property type="entry name" value="Adenine nucleotide alpha hydrolases-like"/>
    <property type="match status" value="1"/>
</dbReference>
<evidence type="ECO:0000256" key="5">
    <source>
        <dbReference type="ARBA" id="ARBA00022840"/>
    </source>
</evidence>
<dbReference type="SUPFAM" id="SSF56235">
    <property type="entry name" value="N-terminal nucleophile aminohydrolases (Ntn hydrolases)"/>
    <property type="match status" value="1"/>
</dbReference>
<dbReference type="InterPro" id="IPR014729">
    <property type="entry name" value="Rossmann-like_a/b/a_fold"/>
</dbReference>
<evidence type="ECO:0000256" key="3">
    <source>
        <dbReference type="ARBA" id="ARBA00012737"/>
    </source>
</evidence>
<feature type="binding site" evidence="10">
    <location>
        <begin position="353"/>
        <end position="354"/>
    </location>
    <ligand>
        <name>ATP</name>
        <dbReference type="ChEBI" id="CHEBI:30616"/>
    </ligand>
</feature>
<dbReference type="PANTHER" id="PTHR43284:SF1">
    <property type="entry name" value="ASPARAGINE SYNTHETASE"/>
    <property type="match status" value="1"/>
</dbReference>
<dbReference type="InterPro" id="IPR051786">
    <property type="entry name" value="ASN_synthetase/amidase"/>
</dbReference>
<dbReference type="CDD" id="cd01991">
    <property type="entry name" value="Asn_synthase_B_C"/>
    <property type="match status" value="1"/>
</dbReference>
<feature type="domain" description="Glutamine amidotransferase type-2" evidence="12">
    <location>
        <begin position="2"/>
        <end position="210"/>
    </location>
</feature>
<name>A0A9D9H436_9FIRM</name>
<dbReference type="InterPro" id="IPR033738">
    <property type="entry name" value="AsnB_N"/>
</dbReference>
<evidence type="ECO:0000256" key="4">
    <source>
        <dbReference type="ARBA" id="ARBA00022741"/>
    </source>
</evidence>
<dbReference type="GO" id="GO:0005524">
    <property type="term" value="F:ATP binding"/>
    <property type="evidence" value="ECO:0007669"/>
    <property type="project" value="UniProtKB-KW"/>
</dbReference>
<dbReference type="PANTHER" id="PTHR43284">
    <property type="entry name" value="ASPARAGINE SYNTHETASE (GLUTAMINE-HYDROLYZING)"/>
    <property type="match status" value="1"/>
</dbReference>
<dbReference type="GO" id="GO:0006529">
    <property type="term" value="P:asparagine biosynthetic process"/>
    <property type="evidence" value="ECO:0007669"/>
    <property type="project" value="UniProtKB-KW"/>
</dbReference>
<feature type="binding site" evidence="10">
    <location>
        <position position="280"/>
    </location>
    <ligand>
        <name>ATP</name>
        <dbReference type="ChEBI" id="CHEBI:30616"/>
    </ligand>
</feature>
<dbReference type="AlphaFoldDB" id="A0A9D9H436"/>
<reference evidence="13" key="1">
    <citation type="submission" date="2020-10" db="EMBL/GenBank/DDBJ databases">
        <authorList>
            <person name="Gilroy R."/>
        </authorList>
    </citation>
    <scope>NUCLEOTIDE SEQUENCE</scope>
    <source>
        <strain evidence="13">F6-4510</strain>
    </source>
</reference>
<dbReference type="EMBL" id="JADIMX010000078">
    <property type="protein sequence ID" value="MBO8434452.1"/>
    <property type="molecule type" value="Genomic_DNA"/>
</dbReference>
<proteinExistence type="inferred from homology"/>
<comment type="catalytic activity">
    <reaction evidence="8">
        <text>L-aspartate + L-glutamine + ATP + H2O = L-asparagine + L-glutamate + AMP + diphosphate + H(+)</text>
        <dbReference type="Rhea" id="RHEA:12228"/>
        <dbReference type="ChEBI" id="CHEBI:15377"/>
        <dbReference type="ChEBI" id="CHEBI:15378"/>
        <dbReference type="ChEBI" id="CHEBI:29985"/>
        <dbReference type="ChEBI" id="CHEBI:29991"/>
        <dbReference type="ChEBI" id="CHEBI:30616"/>
        <dbReference type="ChEBI" id="CHEBI:33019"/>
        <dbReference type="ChEBI" id="CHEBI:58048"/>
        <dbReference type="ChEBI" id="CHEBI:58359"/>
        <dbReference type="ChEBI" id="CHEBI:456215"/>
        <dbReference type="EC" id="6.3.5.4"/>
    </reaction>
</comment>
<evidence type="ECO:0000313" key="14">
    <source>
        <dbReference type="Proteomes" id="UP000823611"/>
    </source>
</evidence>
<feature type="active site" description="For GATase activity" evidence="9">
    <location>
        <position position="2"/>
    </location>
</feature>
<evidence type="ECO:0000313" key="13">
    <source>
        <dbReference type="EMBL" id="MBO8434452.1"/>
    </source>
</evidence>
<dbReference type="GO" id="GO:0004066">
    <property type="term" value="F:asparagine synthase (glutamine-hydrolyzing) activity"/>
    <property type="evidence" value="ECO:0007669"/>
    <property type="project" value="UniProtKB-EC"/>
</dbReference>
<gene>
    <name evidence="13" type="primary">asnB</name>
    <name evidence="13" type="ORF">IAC55_03915</name>
</gene>
<dbReference type="InterPro" id="IPR029055">
    <property type="entry name" value="Ntn_hydrolases_N"/>
</dbReference>
<evidence type="ECO:0000256" key="9">
    <source>
        <dbReference type="PIRSR" id="PIRSR001589-1"/>
    </source>
</evidence>
<evidence type="ECO:0000256" key="6">
    <source>
        <dbReference type="ARBA" id="ARBA00022888"/>
    </source>
</evidence>
<evidence type="ECO:0000256" key="1">
    <source>
        <dbReference type="ARBA" id="ARBA00005187"/>
    </source>
</evidence>
<evidence type="ECO:0000256" key="11">
    <source>
        <dbReference type="PIRSR" id="PIRSR001589-3"/>
    </source>
</evidence>